<accession>A0AAW5BJ56</accession>
<evidence type="ECO:0000313" key="2">
    <source>
        <dbReference type="EMBL" id="NSJ48992.1"/>
    </source>
</evidence>
<evidence type="ECO:0000313" key="4">
    <source>
        <dbReference type="Proteomes" id="UP001299608"/>
    </source>
</evidence>
<reference evidence="2" key="2">
    <citation type="submission" date="2020-02" db="EMBL/GenBank/DDBJ databases">
        <authorList>
            <person name="Littmann E."/>
            <person name="Sorbara M."/>
        </authorList>
    </citation>
    <scope>NUCLEOTIDE SEQUENCE</scope>
    <source>
        <strain evidence="2">MSK.1.17</strain>
    </source>
</reference>
<comment type="caution">
    <text evidence="1">The sequence shown here is derived from an EMBL/GenBank/DDBJ whole genome shotgun (WGS) entry which is preliminary data.</text>
</comment>
<sequence length="192" mass="22100">MTQRNMDERSKKIVFVSNCILNANNKVAEFARYPGMFTQVVEILDKYGAGLIQMPCPEVLHIGNQRWWHDRNLYNNAGYRRFCRKLAEQMADYMENYAIAGYDILAILVCDGSPTCGLTVSSHYENGGGHPEEPVRSLREKPGIYMEELIKEMDARGITAPPLYGLKMDDKEKTNEQIIEEFDCFIRDRTCE</sequence>
<protein>
    <recommendedName>
        <fullName evidence="5">DUF523 domain-containing protein</fullName>
    </recommendedName>
</protein>
<dbReference type="EMBL" id="JAAITT010000011">
    <property type="protein sequence ID" value="NSJ48992.1"/>
    <property type="molecule type" value="Genomic_DNA"/>
</dbReference>
<evidence type="ECO:0000313" key="3">
    <source>
        <dbReference type="Proteomes" id="UP000669239"/>
    </source>
</evidence>
<keyword evidence="3" id="KW-1185">Reference proteome</keyword>
<dbReference type="InterPro" id="IPR054648">
    <property type="entry name" value="TudS-rel"/>
</dbReference>
<dbReference type="AlphaFoldDB" id="A0AAW5BJ56"/>
<evidence type="ECO:0008006" key="5">
    <source>
        <dbReference type="Google" id="ProtNLM"/>
    </source>
</evidence>
<dbReference type="Proteomes" id="UP000669239">
    <property type="component" value="Unassembled WGS sequence"/>
</dbReference>
<name>A0AAW5BJ56_9FIRM</name>
<dbReference type="EMBL" id="JAKNGE010000003">
    <property type="protein sequence ID" value="MCG4744321.1"/>
    <property type="molecule type" value="Genomic_DNA"/>
</dbReference>
<reference evidence="2 3" key="1">
    <citation type="journal article" date="2020" name="Cell Host Microbe">
        <title>Functional and Genomic Variation between Human-Derived Isolates of Lachnospiraceae Reveals Inter- and Intra-Species Diversity.</title>
        <authorList>
            <person name="Sorbara M.T."/>
            <person name="Littmann E.R."/>
            <person name="Fontana E."/>
            <person name="Moody T.U."/>
            <person name="Kohout C.E."/>
            <person name="Gjonbalaj M."/>
            <person name="Eaton V."/>
            <person name="Seok R."/>
            <person name="Leiner I.M."/>
            <person name="Pamer E.G."/>
        </authorList>
    </citation>
    <scope>NUCLEOTIDE SEQUENCE [LARGE SCALE GENOMIC DNA]</scope>
    <source>
        <strain evidence="2 3">MSK.1.17</strain>
    </source>
</reference>
<dbReference type="RefSeq" id="WP_117560110.1">
    <property type="nucleotide sequence ID" value="NZ_JAAITT010000011.1"/>
</dbReference>
<evidence type="ECO:0000313" key="1">
    <source>
        <dbReference type="EMBL" id="MCG4744321.1"/>
    </source>
</evidence>
<dbReference type="NCBIfam" id="NF045597">
    <property type="entry name" value="TudS_rel_CD3072"/>
    <property type="match status" value="1"/>
</dbReference>
<proteinExistence type="predicted"/>
<gene>
    <name evidence="2" type="ORF">G5B36_09815</name>
    <name evidence="1" type="ORF">L0N08_02730</name>
</gene>
<reference evidence="1" key="3">
    <citation type="submission" date="2022-01" db="EMBL/GenBank/DDBJ databases">
        <title>Collection of gut derived symbiotic bacterial strains cultured from healthy donors.</title>
        <authorList>
            <person name="Lin H."/>
            <person name="Kohout C."/>
            <person name="Waligurski E."/>
            <person name="Pamer E.G."/>
        </authorList>
    </citation>
    <scope>NUCLEOTIDE SEQUENCE</scope>
    <source>
        <strain evidence="1">DFI.6.55</strain>
    </source>
</reference>
<dbReference type="Proteomes" id="UP001299608">
    <property type="component" value="Unassembled WGS sequence"/>
</dbReference>
<organism evidence="1 4">
    <name type="scientific">Enterocloster aldenensis</name>
    <dbReference type="NCBI Taxonomy" id="358742"/>
    <lineage>
        <taxon>Bacteria</taxon>
        <taxon>Bacillati</taxon>
        <taxon>Bacillota</taxon>
        <taxon>Clostridia</taxon>
        <taxon>Lachnospirales</taxon>
        <taxon>Lachnospiraceae</taxon>
        <taxon>Enterocloster</taxon>
    </lineage>
</organism>